<dbReference type="GO" id="GO:0004601">
    <property type="term" value="F:peroxidase activity"/>
    <property type="evidence" value="ECO:0007669"/>
    <property type="project" value="UniProtKB-KW"/>
</dbReference>
<keyword evidence="13" id="KW-1185">Reference proteome</keyword>
<keyword evidence="7" id="KW-0560">Oxidoreductase</keyword>
<dbReference type="InterPro" id="IPR037120">
    <property type="entry name" value="Haem_peroxidase_sf_animal"/>
</dbReference>
<feature type="binding site" description="axial binding residue" evidence="10">
    <location>
        <position position="368"/>
    </location>
    <ligand>
        <name>heme b</name>
        <dbReference type="ChEBI" id="CHEBI:60344"/>
    </ligand>
    <ligandPart>
        <name>Fe</name>
        <dbReference type="ChEBI" id="CHEBI:18248"/>
    </ligandPart>
</feature>
<keyword evidence="6 11" id="KW-0732">Signal</keyword>
<dbReference type="InterPro" id="IPR010255">
    <property type="entry name" value="Haem_peroxidase_sf"/>
</dbReference>
<evidence type="ECO:0000256" key="1">
    <source>
        <dbReference type="ARBA" id="ARBA00004613"/>
    </source>
</evidence>
<protein>
    <recommendedName>
        <fullName evidence="14">Peroxidase</fullName>
    </recommendedName>
</protein>
<reference evidence="12" key="1">
    <citation type="submission" date="2022-01" db="EMBL/GenBank/DDBJ databases">
        <authorList>
            <person name="King R."/>
        </authorList>
    </citation>
    <scope>NUCLEOTIDE SEQUENCE</scope>
</reference>
<evidence type="ECO:0000256" key="8">
    <source>
        <dbReference type="ARBA" id="ARBA00023004"/>
    </source>
</evidence>
<evidence type="ECO:0000256" key="5">
    <source>
        <dbReference type="ARBA" id="ARBA00022723"/>
    </source>
</evidence>
<accession>A0A9N9S018</accession>
<feature type="chain" id="PRO_5040146633" description="Peroxidase" evidence="11">
    <location>
        <begin position="22"/>
        <end position="608"/>
    </location>
</feature>
<dbReference type="GO" id="GO:0006979">
    <property type="term" value="P:response to oxidative stress"/>
    <property type="evidence" value="ECO:0007669"/>
    <property type="project" value="InterPro"/>
</dbReference>
<evidence type="ECO:0000256" key="10">
    <source>
        <dbReference type="PIRSR" id="PIRSR619791-2"/>
    </source>
</evidence>
<dbReference type="Pfam" id="PF03098">
    <property type="entry name" value="An_peroxidase"/>
    <property type="match status" value="1"/>
</dbReference>
<evidence type="ECO:0000256" key="6">
    <source>
        <dbReference type="ARBA" id="ARBA00022729"/>
    </source>
</evidence>
<dbReference type="GO" id="GO:0022412">
    <property type="term" value="P:cellular process involved in reproduction in multicellular organism"/>
    <property type="evidence" value="ECO:0007669"/>
    <property type="project" value="UniProtKB-ARBA"/>
</dbReference>
<proteinExistence type="predicted"/>
<dbReference type="PRINTS" id="PR00457">
    <property type="entry name" value="ANPEROXIDASE"/>
</dbReference>
<sequence>MKRTLLILAVLVVTSVDFCFMQGNLQEFCQSVTTTIRCNSADQYRKINGRCNNLNNPFAGAASTKLARLIPPRYSDGISAPPVSVSGIDLPSARLISTTCFGDKNVPDTKLTLTAMNFAHFLTHDMAFGIGNTDVNGCCPNRTLVSNPDSHCFPIPIPSDDAIHPRGGCLNFGRNLFDTGAGCTDYKGDGFVQQINRVTAFLDLSVVYGNNNVDSAKIRSYQDGKMIVETRNGASWPPENSDKSDCNVETPTETCYVGGDKRMNQTPHLTIMHILFLREHNRIADSLKSMNPTWDDDKLYEEARRINIAQYQFIAYHEFLPEILGLDNMKNAGLYVYDQGSSYVNDYDSNADPSVINEFTGAAFRYFHTMIKGTLNLLNEQRGVKDTARLTDVMNRPVFVEKDDNFQSFTRGMASQASEARDANLDPEIQTYLFRKTKQYGDDLKSLDIQRDRDHGIGSYNDMRVAAGLSRATSFDDLLDVISSTNVNNLKEVYTNVNDIDLSVGGDLEYPRDSTVGHGTTYHYIFMKQFKSTRTGDRFWFESSSSPYPFSSQQLTELRKSSLSRIICDNSNGVELMQPNSFVIANSGDNAYVGCSSIPTVDLSYWKA</sequence>
<evidence type="ECO:0000256" key="11">
    <source>
        <dbReference type="SAM" id="SignalP"/>
    </source>
</evidence>
<dbReference type="Gene3D" id="1.10.640.10">
    <property type="entry name" value="Haem peroxidase domain superfamily, animal type"/>
    <property type="match status" value="1"/>
</dbReference>
<name>A0A9N9S018_9DIPT</name>
<dbReference type="OrthoDB" id="823504at2759"/>
<dbReference type="CDD" id="cd09823">
    <property type="entry name" value="peroxinectin_like"/>
    <property type="match status" value="1"/>
</dbReference>
<dbReference type="GO" id="GO:0020037">
    <property type="term" value="F:heme binding"/>
    <property type="evidence" value="ECO:0007669"/>
    <property type="project" value="InterPro"/>
</dbReference>
<evidence type="ECO:0000256" key="3">
    <source>
        <dbReference type="ARBA" id="ARBA00022559"/>
    </source>
</evidence>
<dbReference type="FunFam" id="1.10.640.10:FF:000003">
    <property type="entry name" value="chorion peroxidase"/>
    <property type="match status" value="1"/>
</dbReference>
<dbReference type="PANTHER" id="PTHR11475:SF86">
    <property type="entry name" value="PEROXIDASE"/>
    <property type="match status" value="1"/>
</dbReference>
<evidence type="ECO:0000256" key="4">
    <source>
        <dbReference type="ARBA" id="ARBA00022617"/>
    </source>
</evidence>
<dbReference type="PROSITE" id="PS50292">
    <property type="entry name" value="PEROXIDASE_3"/>
    <property type="match status" value="1"/>
</dbReference>
<feature type="signal peptide" evidence="11">
    <location>
        <begin position="1"/>
        <end position="21"/>
    </location>
</feature>
<keyword evidence="8 10" id="KW-0408">Iron</keyword>
<evidence type="ECO:0008006" key="14">
    <source>
        <dbReference type="Google" id="ProtNLM"/>
    </source>
</evidence>
<keyword evidence="5 10" id="KW-0479">Metal-binding</keyword>
<dbReference type="Proteomes" id="UP001153620">
    <property type="component" value="Chromosome 2"/>
</dbReference>
<dbReference type="SUPFAM" id="SSF48113">
    <property type="entry name" value="Heme-dependent peroxidases"/>
    <property type="match status" value="1"/>
</dbReference>
<evidence type="ECO:0000256" key="9">
    <source>
        <dbReference type="ARBA" id="ARBA00023157"/>
    </source>
</evidence>
<comment type="subcellular location">
    <subcellularLocation>
        <location evidence="1">Secreted</location>
    </subcellularLocation>
</comment>
<keyword evidence="3" id="KW-0575">Peroxidase</keyword>
<dbReference type="GO" id="GO:0046872">
    <property type="term" value="F:metal ion binding"/>
    <property type="evidence" value="ECO:0007669"/>
    <property type="project" value="UniProtKB-KW"/>
</dbReference>
<dbReference type="AlphaFoldDB" id="A0A9N9S018"/>
<keyword evidence="4 10" id="KW-0349">Heme</keyword>
<evidence type="ECO:0000313" key="13">
    <source>
        <dbReference type="Proteomes" id="UP001153620"/>
    </source>
</evidence>
<keyword evidence="9" id="KW-1015">Disulfide bond</keyword>
<dbReference type="GO" id="GO:0005576">
    <property type="term" value="C:extracellular region"/>
    <property type="evidence" value="ECO:0007669"/>
    <property type="project" value="UniProtKB-SubCell"/>
</dbReference>
<dbReference type="InterPro" id="IPR019791">
    <property type="entry name" value="Haem_peroxidase_animal"/>
</dbReference>
<dbReference type="EMBL" id="OU895878">
    <property type="protein sequence ID" value="CAG9806062.1"/>
    <property type="molecule type" value="Genomic_DNA"/>
</dbReference>
<keyword evidence="2" id="KW-0964">Secreted</keyword>
<organism evidence="12 13">
    <name type="scientific">Chironomus riparius</name>
    <dbReference type="NCBI Taxonomy" id="315576"/>
    <lineage>
        <taxon>Eukaryota</taxon>
        <taxon>Metazoa</taxon>
        <taxon>Ecdysozoa</taxon>
        <taxon>Arthropoda</taxon>
        <taxon>Hexapoda</taxon>
        <taxon>Insecta</taxon>
        <taxon>Pterygota</taxon>
        <taxon>Neoptera</taxon>
        <taxon>Endopterygota</taxon>
        <taxon>Diptera</taxon>
        <taxon>Nematocera</taxon>
        <taxon>Chironomoidea</taxon>
        <taxon>Chironomidae</taxon>
        <taxon>Chironominae</taxon>
        <taxon>Chironomus</taxon>
    </lineage>
</organism>
<evidence type="ECO:0000313" key="12">
    <source>
        <dbReference type="EMBL" id="CAG9806062.1"/>
    </source>
</evidence>
<gene>
    <name evidence="12" type="ORF">CHIRRI_LOCUS8927</name>
</gene>
<reference evidence="12" key="2">
    <citation type="submission" date="2022-10" db="EMBL/GenBank/DDBJ databases">
        <authorList>
            <consortium name="ENA_rothamsted_submissions"/>
            <consortium name="culmorum"/>
            <person name="King R."/>
        </authorList>
    </citation>
    <scope>NUCLEOTIDE SEQUENCE</scope>
</reference>
<evidence type="ECO:0000256" key="7">
    <source>
        <dbReference type="ARBA" id="ARBA00023002"/>
    </source>
</evidence>
<dbReference type="PANTHER" id="PTHR11475">
    <property type="entry name" value="OXIDASE/PEROXIDASE"/>
    <property type="match status" value="1"/>
</dbReference>
<evidence type="ECO:0000256" key="2">
    <source>
        <dbReference type="ARBA" id="ARBA00022525"/>
    </source>
</evidence>